<keyword evidence="1" id="KW-0732">Signal</keyword>
<name>A0A1G4AQP4_9PEZI</name>
<dbReference type="GeneID" id="34566413"/>
<proteinExistence type="predicted"/>
<dbReference type="AlphaFoldDB" id="A0A1G4AQP4"/>
<dbReference type="RefSeq" id="XP_022468594.1">
    <property type="nucleotide sequence ID" value="XM_022624903.1"/>
</dbReference>
<dbReference type="STRING" id="1209926.A0A1G4AQP4"/>
<organism evidence="2 3">
    <name type="scientific">Colletotrichum orchidophilum</name>
    <dbReference type="NCBI Taxonomy" id="1209926"/>
    <lineage>
        <taxon>Eukaryota</taxon>
        <taxon>Fungi</taxon>
        <taxon>Dikarya</taxon>
        <taxon>Ascomycota</taxon>
        <taxon>Pezizomycotina</taxon>
        <taxon>Sordariomycetes</taxon>
        <taxon>Hypocreomycetidae</taxon>
        <taxon>Glomerellales</taxon>
        <taxon>Glomerellaceae</taxon>
        <taxon>Colletotrichum</taxon>
    </lineage>
</organism>
<evidence type="ECO:0000313" key="2">
    <source>
        <dbReference type="EMBL" id="OHE91421.1"/>
    </source>
</evidence>
<protein>
    <recommendedName>
        <fullName evidence="4">Secreted protein</fullName>
    </recommendedName>
</protein>
<accession>A0A1G4AQP4</accession>
<gene>
    <name evidence="2" type="ORF">CORC01_13286</name>
</gene>
<comment type="caution">
    <text evidence="2">The sequence shown here is derived from an EMBL/GenBank/DDBJ whole genome shotgun (WGS) entry which is preliminary data.</text>
</comment>
<dbReference type="EMBL" id="MJBS01000186">
    <property type="protein sequence ID" value="OHE91421.1"/>
    <property type="molecule type" value="Genomic_DNA"/>
</dbReference>
<evidence type="ECO:0000313" key="3">
    <source>
        <dbReference type="Proteomes" id="UP000176998"/>
    </source>
</evidence>
<feature type="chain" id="PRO_5009601993" description="Secreted protein" evidence="1">
    <location>
        <begin position="19"/>
        <end position="222"/>
    </location>
</feature>
<feature type="signal peptide" evidence="1">
    <location>
        <begin position="1"/>
        <end position="18"/>
    </location>
</feature>
<dbReference type="Proteomes" id="UP000176998">
    <property type="component" value="Unassembled WGS sequence"/>
</dbReference>
<keyword evidence="3" id="KW-1185">Reference proteome</keyword>
<evidence type="ECO:0008006" key="4">
    <source>
        <dbReference type="Google" id="ProtNLM"/>
    </source>
</evidence>
<reference evidence="2 3" key="1">
    <citation type="submission" date="2016-09" db="EMBL/GenBank/DDBJ databases">
        <authorList>
            <person name="Capua I."/>
            <person name="De Benedictis P."/>
            <person name="Joannis T."/>
            <person name="Lombin L.H."/>
            <person name="Cattoli G."/>
        </authorList>
    </citation>
    <scope>NUCLEOTIDE SEQUENCE [LARGE SCALE GENOMIC DNA]</scope>
    <source>
        <strain evidence="2 3">IMI 309357</strain>
    </source>
</reference>
<evidence type="ECO:0000256" key="1">
    <source>
        <dbReference type="SAM" id="SignalP"/>
    </source>
</evidence>
<sequence>MFRWSLALVALLLQPVHFAVEATSAVEVLSQVPSGAHCHSSGLIGIVIVLLLHRTLFTIPFAVQCLPIQSIWNRTITDPLVPGESRTRSLAGGKERKSHRADSACVASAVRVRSPVESVEQSMAMLCGSLPTLRLLFVKFASRRRPASSERFSDEHSPQHGWNWSLDRLRQYRARIRRDSDPGPQHAGGGVLVTTTVEIARRSYLNTDLPPFHRPHTPDMNA</sequence>